<organism evidence="3 4">
    <name type="scientific">Panacibacter microcysteis</name>
    <dbReference type="NCBI Taxonomy" id="2793269"/>
    <lineage>
        <taxon>Bacteria</taxon>
        <taxon>Pseudomonadati</taxon>
        <taxon>Bacteroidota</taxon>
        <taxon>Chitinophagia</taxon>
        <taxon>Chitinophagales</taxon>
        <taxon>Chitinophagaceae</taxon>
        <taxon>Panacibacter</taxon>
    </lineage>
</organism>
<name>A0A931E9G3_9BACT</name>
<dbReference type="EMBL" id="JADWYR010000002">
    <property type="protein sequence ID" value="MBG9377618.1"/>
    <property type="molecule type" value="Genomic_DNA"/>
</dbReference>
<dbReference type="AlphaFoldDB" id="A0A931E9G3"/>
<protein>
    <recommendedName>
        <fullName evidence="5">Outer membrane protein beta-barrel domain-containing protein</fullName>
    </recommendedName>
</protein>
<evidence type="ECO:0008006" key="5">
    <source>
        <dbReference type="Google" id="ProtNLM"/>
    </source>
</evidence>
<evidence type="ECO:0000313" key="4">
    <source>
        <dbReference type="Proteomes" id="UP000628448"/>
    </source>
</evidence>
<feature type="region of interest" description="Disordered" evidence="1">
    <location>
        <begin position="86"/>
        <end position="118"/>
    </location>
</feature>
<dbReference type="RefSeq" id="WP_196991692.1">
    <property type="nucleotide sequence ID" value="NZ_JADWYR010000002.1"/>
</dbReference>
<evidence type="ECO:0000256" key="1">
    <source>
        <dbReference type="SAM" id="MobiDB-lite"/>
    </source>
</evidence>
<accession>A0A931E9G3</accession>
<comment type="caution">
    <text evidence="3">The sequence shown here is derived from an EMBL/GenBank/DDBJ whole genome shotgun (WGS) entry which is preliminary data.</text>
</comment>
<feature type="transmembrane region" description="Helical" evidence="2">
    <location>
        <begin position="42"/>
        <end position="61"/>
    </location>
</feature>
<evidence type="ECO:0000256" key="2">
    <source>
        <dbReference type="SAM" id="Phobius"/>
    </source>
</evidence>
<sequence length="490" mass="54818">MPENEFEKQVKDLMDELKITPSAPVWETLEKRIPKSNRRRRFFAFFLLLTGFAVCGYFVYYKFYSGNYAATVVRFEDSNAAITKTKRIPPANPDASGAAAIAREEKQSNEQPAATEKSAKRILPNAIATAKNTGNPTRRAAINHPTPDDVLRTNNEKNTDKNATGKFFAGTEEPTISKQKETADPETYQTTELPDDHVSVTQSAGTSLVIEKNDGSSKKLIMPDTSKKVTAEATKRDIKNAANKQKKISLGLTAFYGKSDVIEKFNLGLSGADKAYAEQLTGMPANGYLRDSLVYENKAKDVKARLSFAIGVVATKPVGPRSSISAGIEYLQMKTQIQTGIMKDSGGNFNYNNSQISTRLDNFYTAGGNITQTNTYRFIRVPVFYSYRFTNNKRLYFNTDAGFSLLRLVSADALIYDSYNQAFYKNNDVLNKTQINFLVGLNANLRFHNDHTLTFGPQAQYSPGSVTKNYSTKQHFFAWGLQARYYFNKR</sequence>
<reference evidence="3" key="1">
    <citation type="submission" date="2020-11" db="EMBL/GenBank/DDBJ databases">
        <title>Bacterial whole genome sequence for Panacibacter sp. DH6.</title>
        <authorList>
            <person name="Le V."/>
            <person name="Ko S."/>
            <person name="Ahn C.-Y."/>
            <person name="Oh H.-M."/>
        </authorList>
    </citation>
    <scope>NUCLEOTIDE SEQUENCE</scope>
    <source>
        <strain evidence="3">DH6</strain>
    </source>
</reference>
<keyword evidence="2" id="KW-0472">Membrane</keyword>
<keyword evidence="2" id="KW-1133">Transmembrane helix</keyword>
<evidence type="ECO:0000313" key="3">
    <source>
        <dbReference type="EMBL" id="MBG9377618.1"/>
    </source>
</evidence>
<gene>
    <name evidence="3" type="ORF">I5907_15340</name>
</gene>
<proteinExistence type="predicted"/>
<feature type="compositionally biased region" description="Basic and acidic residues" evidence="1">
    <location>
        <begin position="146"/>
        <end position="160"/>
    </location>
</feature>
<feature type="region of interest" description="Disordered" evidence="1">
    <location>
        <begin position="131"/>
        <end position="185"/>
    </location>
</feature>
<keyword evidence="2" id="KW-0812">Transmembrane</keyword>
<keyword evidence="4" id="KW-1185">Reference proteome</keyword>
<dbReference type="Proteomes" id="UP000628448">
    <property type="component" value="Unassembled WGS sequence"/>
</dbReference>